<feature type="domain" description="PRD" evidence="3">
    <location>
        <begin position="200"/>
        <end position="261"/>
    </location>
</feature>
<keyword evidence="1" id="KW-0805">Transcription regulation</keyword>
<keyword evidence="7" id="KW-1185">Reference proteome</keyword>
<evidence type="ECO:0000313" key="7">
    <source>
        <dbReference type="Proteomes" id="UP000094580"/>
    </source>
</evidence>
<protein>
    <submittedName>
        <fullName evidence="6">Uncharacterized protein</fullName>
    </submittedName>
</protein>
<dbReference type="InterPro" id="IPR050661">
    <property type="entry name" value="BglG_antiterminators"/>
</dbReference>
<reference evidence="6 7" key="1">
    <citation type="submission" date="2016-07" db="EMBL/GenBank/DDBJ databases">
        <authorList>
            <person name="Townsley L."/>
            <person name="Shank E.A."/>
        </authorList>
    </citation>
    <scope>NUCLEOTIDE SEQUENCE [LARGE SCALE GENOMIC DNA]</scope>
    <source>
        <strain evidence="6 7">CH01</strain>
    </source>
</reference>
<dbReference type="InterPro" id="IPR011608">
    <property type="entry name" value="PRD"/>
</dbReference>
<dbReference type="Pfam" id="PF08280">
    <property type="entry name" value="HTH_Mga"/>
    <property type="match status" value="1"/>
</dbReference>
<dbReference type="EMBL" id="MDKC01000003">
    <property type="protein sequence ID" value="ODG93088.1"/>
    <property type="molecule type" value="Genomic_DNA"/>
</dbReference>
<sequence length="477" mass="55612">MDKASIRRLHLIDILSSQEKWFKTEELAKNLNCTEKTIRTDIQIINSTFPEGWHIETIKGKGIYINNPINSSLDQVRSLFVKNSLSLQVIMFILIKEIEHISDLGKVLYTHHNTVYKILERVDNLLKSYNLILKRAPLEIVGNEFQKRILCCDVLYGLYSHTNKWPYDSLSFSIIKKVVTKSAEKNNLFLFPPTLDKYIYYVGTMLQRIDRDIQLDLNPSNNIKDSKFFSVATDICIQLENIYKVSIPLNELNALSIMISASPFFSSDNEPQDKIINSYHNKSEKQYIELHELVTMLEKKLSIKLHDHNDFILTLQKQFKAFSLILFLNGRFERSSLISEYVKKRYPELFYKVKTVFHNWCNYFSYPEVNNEVIAKITLNIQAIIIKLSLVKKRVLLLCSEGYGVRQYITTKLIKEFRDKIQFVELQNGELSPETISELRLDFIIADFQIDIDIVPIAVISSTLSQRDINHIAHLLK</sequence>
<accession>A0ABX2ZU61</accession>
<evidence type="ECO:0000256" key="2">
    <source>
        <dbReference type="ARBA" id="ARBA00023163"/>
    </source>
</evidence>
<proteinExistence type="predicted"/>
<dbReference type="PANTHER" id="PTHR30185:SF18">
    <property type="entry name" value="TRANSCRIPTIONAL REGULATOR MTLR"/>
    <property type="match status" value="1"/>
</dbReference>
<dbReference type="InterPro" id="IPR036388">
    <property type="entry name" value="WH-like_DNA-bd_sf"/>
</dbReference>
<dbReference type="Gene3D" id="1.10.10.10">
    <property type="entry name" value="Winged helix-like DNA-binding domain superfamily/Winged helix DNA-binding domain"/>
    <property type="match status" value="1"/>
</dbReference>
<dbReference type="InterPro" id="IPR013199">
    <property type="entry name" value="HTH_Mga_DNA-bd_dom"/>
</dbReference>
<dbReference type="Proteomes" id="UP000094580">
    <property type="component" value="Unassembled WGS sequence"/>
</dbReference>
<feature type="domain" description="Mga helix-turn-helix" evidence="4">
    <location>
        <begin position="70"/>
        <end position="150"/>
    </location>
</feature>
<dbReference type="Pfam" id="PF00874">
    <property type="entry name" value="PRD"/>
    <property type="match status" value="1"/>
</dbReference>
<organism evidence="6 7">
    <name type="scientific">Gottfriedia luciferensis</name>
    <dbReference type="NCBI Taxonomy" id="178774"/>
    <lineage>
        <taxon>Bacteria</taxon>
        <taxon>Bacillati</taxon>
        <taxon>Bacillota</taxon>
        <taxon>Bacilli</taxon>
        <taxon>Bacillales</taxon>
        <taxon>Bacillaceae</taxon>
        <taxon>Gottfriedia</taxon>
    </lineage>
</organism>
<gene>
    <name evidence="6" type="ORF">BED47_16380</name>
</gene>
<dbReference type="InterPro" id="IPR007737">
    <property type="entry name" value="Mga_HTH"/>
</dbReference>
<dbReference type="Pfam" id="PF05043">
    <property type="entry name" value="Mga"/>
    <property type="match status" value="1"/>
</dbReference>
<comment type="caution">
    <text evidence="6">The sequence shown here is derived from an EMBL/GenBank/DDBJ whole genome shotgun (WGS) entry which is preliminary data.</text>
</comment>
<name>A0ABX2ZU61_9BACI</name>
<keyword evidence="2" id="KW-0804">Transcription</keyword>
<evidence type="ECO:0000259" key="3">
    <source>
        <dbReference type="Pfam" id="PF00874"/>
    </source>
</evidence>
<evidence type="ECO:0000259" key="5">
    <source>
        <dbReference type="Pfam" id="PF08280"/>
    </source>
</evidence>
<dbReference type="PANTHER" id="PTHR30185">
    <property type="entry name" value="CRYPTIC BETA-GLUCOSIDE BGL OPERON ANTITERMINATOR"/>
    <property type="match status" value="1"/>
</dbReference>
<dbReference type="RefSeq" id="WP_025568684.1">
    <property type="nucleotide sequence ID" value="NZ_MDKC01000003.1"/>
</dbReference>
<feature type="domain" description="M protein trans-acting positive regulator (MGA) HTH" evidence="5">
    <location>
        <begin position="3"/>
        <end position="61"/>
    </location>
</feature>
<evidence type="ECO:0000256" key="1">
    <source>
        <dbReference type="ARBA" id="ARBA00023015"/>
    </source>
</evidence>
<dbReference type="Gene3D" id="3.40.50.2300">
    <property type="match status" value="1"/>
</dbReference>
<evidence type="ECO:0000313" key="6">
    <source>
        <dbReference type="EMBL" id="ODG93088.1"/>
    </source>
</evidence>
<evidence type="ECO:0000259" key="4">
    <source>
        <dbReference type="Pfam" id="PF05043"/>
    </source>
</evidence>